<evidence type="ECO:0000256" key="4">
    <source>
        <dbReference type="ARBA" id="ARBA00022679"/>
    </source>
</evidence>
<feature type="transmembrane region" description="Helical" evidence="8">
    <location>
        <begin position="107"/>
        <end position="127"/>
    </location>
</feature>
<keyword evidence="10" id="KW-1185">Reference proteome</keyword>
<evidence type="ECO:0000256" key="2">
    <source>
        <dbReference type="ARBA" id="ARBA00022475"/>
    </source>
</evidence>
<sequence>MRRLQHPLVAPLLLFGLALGLRLYRLDAQSLWLDEGSSWQMANLPWADLLRDLVSPSAAYPLYHLLLKLWIMLAGDSEAMLRLPSALAGAAAVPVIYLAGRAGNPQARLPSLAAALIALLGPFPLWYAQEAKAYSLLLLAAALLVWAGTRALHGTTGQHWRTFALIALLALSIHRLAALVVLAIGWAWVVQRRPGWKIGGAAMSLASAGLVGVMALGLGSDRAATGAYIPAGPLDALWLTFARFSLDRWPGDAAWWWLLPWGLLFIWGMLGLVRDLRRPSAQTWLCLLLVPLVLFGLQLLFTRLYEARYLIVVYPIWVLVLGYPFRSINRRGDRGTQRDMFHATSGSSSAFLCVLGGQQPGRKRMLNRIIPHLAPTLLLLLALSTSSVALLTPPFGLFSGTAVKEQYREAIRELALRVHPDDAVVVHPSYIRPLYDYYMRQMSADPAPTPLVFADFWQGETAYGQREWDLERRAKLAGYSRSFLLIAPEHARTVDAPAPGDEYGLVGNFWAFSREQRTWPCGIWRYHGAHLFCQEAPETYITGQRLSPATSVGVTFGQQLILQGFTLKAWQPDQPGVYRAGGSLPISLFWDVTSQPSEDFSFFLHLCQDCSAPPVAGDDGQPLAGYLPTSTWLPGKPARDDRTIALPADLPAGRYTLLLGIYRPSNPAPNARLQVEGGMEDGRFVLGSIEIVR</sequence>
<dbReference type="InterPro" id="IPR050297">
    <property type="entry name" value="LipidA_mod_glycosyltrf_83"/>
</dbReference>
<evidence type="ECO:0000256" key="6">
    <source>
        <dbReference type="ARBA" id="ARBA00022989"/>
    </source>
</evidence>
<feature type="transmembrane region" description="Helical" evidence="8">
    <location>
        <begin position="133"/>
        <end position="152"/>
    </location>
</feature>
<feature type="transmembrane region" description="Helical" evidence="8">
    <location>
        <begin position="307"/>
        <end position="325"/>
    </location>
</feature>
<evidence type="ECO:0000313" key="10">
    <source>
        <dbReference type="Proteomes" id="UP000054010"/>
    </source>
</evidence>
<keyword evidence="7 8" id="KW-0472">Membrane</keyword>
<feature type="transmembrane region" description="Helical" evidence="8">
    <location>
        <begin position="164"/>
        <end position="189"/>
    </location>
</feature>
<feature type="transmembrane region" description="Helical" evidence="8">
    <location>
        <begin position="195"/>
        <end position="218"/>
    </location>
</feature>
<gene>
    <name evidence="9" type="ORF">OSCT_2444</name>
</gene>
<protein>
    <submittedName>
        <fullName evidence="9">Membrane protein-like protein</fullName>
    </submittedName>
</protein>
<dbReference type="HOGENOM" id="CLU_391675_0_0_0"/>
<reference evidence="9 10" key="1">
    <citation type="journal article" date="2011" name="J. Bacteriol.">
        <title>Draft genome sequence of the anoxygenic filamentous phototrophic bacterium Oscillochloris trichoides subsp. DG-6.</title>
        <authorList>
            <person name="Kuznetsov B.B."/>
            <person name="Ivanovsky R.N."/>
            <person name="Keppen O.I."/>
            <person name="Sukhacheva M.V."/>
            <person name="Bumazhkin B.K."/>
            <person name="Patutina E.O."/>
            <person name="Beletsky A.V."/>
            <person name="Mardanov A.V."/>
            <person name="Baslerov R.V."/>
            <person name="Panteleeva A.N."/>
            <person name="Kolganova T.V."/>
            <person name="Ravin N.V."/>
            <person name="Skryabin K.G."/>
        </authorList>
    </citation>
    <scope>NUCLEOTIDE SEQUENCE [LARGE SCALE GENOMIC DNA]</scope>
    <source>
        <strain evidence="9 10">DG-6</strain>
    </source>
</reference>
<dbReference type="GO" id="GO:0005886">
    <property type="term" value="C:plasma membrane"/>
    <property type="evidence" value="ECO:0007669"/>
    <property type="project" value="UniProtKB-SubCell"/>
</dbReference>
<dbReference type="GO" id="GO:0016763">
    <property type="term" value="F:pentosyltransferase activity"/>
    <property type="evidence" value="ECO:0007669"/>
    <property type="project" value="TreeGrafter"/>
</dbReference>
<evidence type="ECO:0000256" key="7">
    <source>
        <dbReference type="ARBA" id="ARBA00023136"/>
    </source>
</evidence>
<dbReference type="GO" id="GO:0009103">
    <property type="term" value="P:lipopolysaccharide biosynthetic process"/>
    <property type="evidence" value="ECO:0007669"/>
    <property type="project" value="UniProtKB-ARBA"/>
</dbReference>
<evidence type="ECO:0000313" key="9">
    <source>
        <dbReference type="EMBL" id="EFO79759.1"/>
    </source>
</evidence>
<keyword evidence="6 8" id="KW-1133">Transmembrane helix</keyword>
<feature type="transmembrane region" description="Helical" evidence="8">
    <location>
        <begin position="254"/>
        <end position="272"/>
    </location>
</feature>
<evidence type="ECO:0000256" key="1">
    <source>
        <dbReference type="ARBA" id="ARBA00004651"/>
    </source>
</evidence>
<comment type="subcellular location">
    <subcellularLocation>
        <location evidence="1">Cell membrane</location>
        <topology evidence="1">Multi-pass membrane protein</topology>
    </subcellularLocation>
</comment>
<proteinExistence type="predicted"/>
<dbReference type="OrthoDB" id="7672306at2"/>
<comment type="caution">
    <text evidence="9">The sequence shown here is derived from an EMBL/GenBank/DDBJ whole genome shotgun (WGS) entry which is preliminary data.</text>
</comment>
<dbReference type="EMBL" id="ADVR01000106">
    <property type="protein sequence ID" value="EFO79759.1"/>
    <property type="molecule type" value="Genomic_DNA"/>
</dbReference>
<dbReference type="PANTHER" id="PTHR33908">
    <property type="entry name" value="MANNOSYLTRANSFERASE YKCB-RELATED"/>
    <property type="match status" value="1"/>
</dbReference>
<dbReference type="PANTHER" id="PTHR33908:SF11">
    <property type="entry name" value="MEMBRANE PROTEIN"/>
    <property type="match status" value="1"/>
</dbReference>
<keyword evidence="4" id="KW-0808">Transferase</keyword>
<name>E1IGJ3_9CHLR</name>
<keyword evidence="5 8" id="KW-0812">Transmembrane</keyword>
<accession>E1IGJ3</accession>
<evidence type="ECO:0000256" key="5">
    <source>
        <dbReference type="ARBA" id="ARBA00022692"/>
    </source>
</evidence>
<evidence type="ECO:0000256" key="8">
    <source>
        <dbReference type="SAM" id="Phobius"/>
    </source>
</evidence>
<dbReference type="eggNOG" id="COG5305">
    <property type="taxonomic scope" value="Bacteria"/>
</dbReference>
<evidence type="ECO:0000256" key="3">
    <source>
        <dbReference type="ARBA" id="ARBA00022676"/>
    </source>
</evidence>
<feature type="transmembrane region" description="Helical" evidence="8">
    <location>
        <begin position="284"/>
        <end position="301"/>
    </location>
</feature>
<dbReference type="STRING" id="765420.OSCT_2444"/>
<dbReference type="AlphaFoldDB" id="E1IGJ3"/>
<dbReference type="Proteomes" id="UP000054010">
    <property type="component" value="Unassembled WGS sequence"/>
</dbReference>
<keyword evidence="2" id="KW-1003">Cell membrane</keyword>
<keyword evidence="3" id="KW-0328">Glycosyltransferase</keyword>
<organism evidence="9 10">
    <name type="scientific">Oscillochloris trichoides DG-6</name>
    <dbReference type="NCBI Taxonomy" id="765420"/>
    <lineage>
        <taxon>Bacteria</taxon>
        <taxon>Bacillati</taxon>
        <taxon>Chloroflexota</taxon>
        <taxon>Chloroflexia</taxon>
        <taxon>Chloroflexales</taxon>
        <taxon>Chloroflexineae</taxon>
        <taxon>Oscillochloridaceae</taxon>
        <taxon>Oscillochloris</taxon>
    </lineage>
</organism>
<feature type="transmembrane region" description="Helical" evidence="8">
    <location>
        <begin position="369"/>
        <end position="391"/>
    </location>
</feature>